<dbReference type="PANTHER" id="PTHR38779">
    <property type="entry name" value="TYPE II SECRETION SYSTEM PROTEIN I-RELATED"/>
    <property type="match status" value="1"/>
</dbReference>
<dbReference type="EMBL" id="JAHEWS010000001">
    <property type="protein sequence ID" value="MBT1586336.1"/>
    <property type="molecule type" value="Genomic_DNA"/>
</dbReference>
<evidence type="ECO:0000256" key="3">
    <source>
        <dbReference type="ARBA" id="ARBA00022475"/>
    </source>
</evidence>
<evidence type="ECO:0000256" key="6">
    <source>
        <dbReference type="ARBA" id="ARBA00022692"/>
    </source>
</evidence>
<proteinExistence type="inferred from homology"/>
<evidence type="ECO:0000256" key="9">
    <source>
        <dbReference type="SAM" id="MobiDB-lite"/>
    </source>
</evidence>
<sequence length="445" mass="44983">MISRIAERLRSARANEDGFTIIEVMVAMTIFALIAAGIAAGITASLVLSKDTRAREVASTVAMEDIDNLRNLPSIFDIKSGTDSPTVGNQTFALTRKVSWTRSSGSATACGTGDGTLSYKAVTVAVSWKTNASSSGSQQVRMSSAIAPLTNINSDTTGSILIGVTNANGIGVSGIVPTVSGPAGVTVPATDAEGCTYVSGVAPGTYSVKIARSGYIDSNQQVSPSTQTITVAAGSSGAAAFSFDVAAKYTFRYATTPDVGATLPTNMSTTLINPTSGTTQLTNTAGSASLFPYGSYRVVAGSYVVDASGTSSSTCLSPEPGSWTTPNAKAKVGTPSEPSNNKATIAVQMGAVQLSGLTAGKFLTAKTTTPVNGDPGCAAGMTLQFPKLAAGTASIALPWGTWKLYSGDTAGSTTNALALTNENAAMVTNGAVRGGAVMVDPRPVS</sequence>
<keyword evidence="12" id="KW-1185">Reference proteome</keyword>
<evidence type="ECO:0000256" key="5">
    <source>
        <dbReference type="ARBA" id="ARBA00022519"/>
    </source>
</evidence>
<organism evidence="11 12">
    <name type="scientific">Curtobacterium aurantiacum</name>
    <dbReference type="NCBI Taxonomy" id="3236919"/>
    <lineage>
        <taxon>Bacteria</taxon>
        <taxon>Bacillati</taxon>
        <taxon>Actinomycetota</taxon>
        <taxon>Actinomycetes</taxon>
        <taxon>Micrococcales</taxon>
        <taxon>Microbacteriaceae</taxon>
        <taxon>Curtobacterium</taxon>
    </lineage>
</organism>
<dbReference type="Proteomes" id="UP001519641">
    <property type="component" value="Unassembled WGS sequence"/>
</dbReference>
<dbReference type="PANTHER" id="PTHR38779:SF2">
    <property type="entry name" value="TYPE II SECRETION SYSTEM PROTEIN I-RELATED"/>
    <property type="match status" value="1"/>
</dbReference>
<dbReference type="Pfam" id="PF07963">
    <property type="entry name" value="N_methyl"/>
    <property type="match status" value="1"/>
</dbReference>
<feature type="compositionally biased region" description="Polar residues" evidence="9">
    <location>
        <begin position="314"/>
        <end position="327"/>
    </location>
</feature>
<comment type="subcellular location">
    <subcellularLocation>
        <location evidence="1">Cell inner membrane</location>
        <topology evidence="1">Single-pass membrane protein</topology>
    </subcellularLocation>
</comment>
<feature type="transmembrane region" description="Helical" evidence="10">
    <location>
        <begin position="21"/>
        <end position="48"/>
    </location>
</feature>
<keyword evidence="4" id="KW-0488">Methylation</keyword>
<evidence type="ECO:0000256" key="2">
    <source>
        <dbReference type="ARBA" id="ARBA00008358"/>
    </source>
</evidence>
<evidence type="ECO:0000256" key="1">
    <source>
        <dbReference type="ARBA" id="ARBA00004377"/>
    </source>
</evidence>
<protein>
    <submittedName>
        <fullName evidence="11">Prepilin-type N-terminal cleavage/methylation domain-containing protein</fullName>
    </submittedName>
</protein>
<keyword evidence="6 10" id="KW-0812">Transmembrane</keyword>
<dbReference type="InterPro" id="IPR010052">
    <property type="entry name" value="T2SS_protein-GspI"/>
</dbReference>
<evidence type="ECO:0000313" key="11">
    <source>
        <dbReference type="EMBL" id="MBT1586336.1"/>
    </source>
</evidence>
<dbReference type="InterPro" id="IPR013784">
    <property type="entry name" value="Carb-bd-like_fold"/>
</dbReference>
<keyword evidence="3" id="KW-1003">Cell membrane</keyword>
<dbReference type="InterPro" id="IPR012902">
    <property type="entry name" value="N_methyl_site"/>
</dbReference>
<dbReference type="SUPFAM" id="SSF49452">
    <property type="entry name" value="Starch-binding domain-like"/>
    <property type="match status" value="1"/>
</dbReference>
<keyword evidence="5" id="KW-0997">Cell inner membrane</keyword>
<evidence type="ECO:0000256" key="10">
    <source>
        <dbReference type="SAM" id="Phobius"/>
    </source>
</evidence>
<comment type="similarity">
    <text evidence="2">Belongs to the GSP I family.</text>
</comment>
<keyword evidence="8 10" id="KW-0472">Membrane</keyword>
<comment type="caution">
    <text evidence="11">The sequence shown here is derived from an EMBL/GenBank/DDBJ whole genome shotgun (WGS) entry which is preliminary data.</text>
</comment>
<keyword evidence="7 10" id="KW-1133">Transmembrane helix</keyword>
<evidence type="ECO:0000256" key="4">
    <source>
        <dbReference type="ARBA" id="ARBA00022481"/>
    </source>
</evidence>
<feature type="region of interest" description="Disordered" evidence="9">
    <location>
        <begin position="314"/>
        <end position="341"/>
    </location>
</feature>
<evidence type="ECO:0000313" key="12">
    <source>
        <dbReference type="Proteomes" id="UP001519641"/>
    </source>
</evidence>
<dbReference type="NCBIfam" id="TIGR02532">
    <property type="entry name" value="IV_pilin_GFxxxE"/>
    <property type="match status" value="1"/>
</dbReference>
<name>A0ABS5VA39_9MICO</name>
<evidence type="ECO:0000256" key="7">
    <source>
        <dbReference type="ARBA" id="ARBA00022989"/>
    </source>
</evidence>
<evidence type="ECO:0000256" key="8">
    <source>
        <dbReference type="ARBA" id="ARBA00023136"/>
    </source>
</evidence>
<dbReference type="RefSeq" id="WP_214543360.1">
    <property type="nucleotide sequence ID" value="NZ_JAHEWS010000001.1"/>
</dbReference>
<accession>A0ABS5VA39</accession>
<gene>
    <name evidence="11" type="ORF">KK097_00740</name>
</gene>
<reference evidence="11 12" key="1">
    <citation type="submission" date="2021-05" db="EMBL/GenBank/DDBJ databases">
        <title>Whole genome sequence of Curtobacterium flaccumfaciens pv. flaccumfaciens strain CFBP 8819.</title>
        <authorList>
            <person name="Osdaghi E."/>
            <person name="Taghouti G."/>
            <person name="Portier P."/>
            <person name="Fazliarab A."/>
            <person name="Taghavi S.M."/>
            <person name="Briand M."/>
            <person name="Le-Saux M."/>
            <person name="Jacques M.-A."/>
        </authorList>
    </citation>
    <scope>NUCLEOTIDE SEQUENCE [LARGE SCALE GENOMIC DNA]</scope>
    <source>
        <strain evidence="11 12">CFBP 8819</strain>
    </source>
</reference>